<reference evidence="1 2" key="1">
    <citation type="submission" date="2019-04" db="EMBL/GenBank/DDBJ databases">
        <title>Draft genome sequence of Youngimonas vesicularis.</title>
        <authorList>
            <person name="Hameed A."/>
        </authorList>
    </citation>
    <scope>NUCLEOTIDE SEQUENCE [LARGE SCALE GENOMIC DNA]</scope>
    <source>
        <strain evidence="1 2">CC-AMW-E</strain>
    </source>
</reference>
<dbReference type="EMBL" id="SSMD01000006">
    <property type="protein sequence ID" value="THD72862.1"/>
    <property type="molecule type" value="Genomic_DNA"/>
</dbReference>
<name>A0A4S3M7P0_9RHOB</name>
<dbReference type="RefSeq" id="WP_136339759.1">
    <property type="nucleotide sequence ID" value="NZ_SSMD01000006.1"/>
</dbReference>
<dbReference type="AlphaFoldDB" id="A0A4S3M7P0"/>
<dbReference type="Proteomes" id="UP000306113">
    <property type="component" value="Unassembled WGS sequence"/>
</dbReference>
<dbReference type="SUPFAM" id="SSF89796">
    <property type="entry name" value="CoA-transferase family III (CaiB/BaiF)"/>
    <property type="match status" value="1"/>
</dbReference>
<evidence type="ECO:0000313" key="1">
    <source>
        <dbReference type="EMBL" id="THD72862.1"/>
    </source>
</evidence>
<evidence type="ECO:0000313" key="2">
    <source>
        <dbReference type="Proteomes" id="UP000306113"/>
    </source>
</evidence>
<dbReference type="Gene3D" id="3.40.50.10540">
    <property type="entry name" value="Crotonobetainyl-coa:carnitine coa-transferase, domain 1"/>
    <property type="match status" value="1"/>
</dbReference>
<dbReference type="OrthoDB" id="7208981at2"/>
<protein>
    <submittedName>
        <fullName evidence="1">CoA transferase</fullName>
    </submittedName>
</protein>
<dbReference type="InterPro" id="IPR050509">
    <property type="entry name" value="CoA-transferase_III"/>
</dbReference>
<organism evidence="1 2">
    <name type="scientific">Thalassobius vesicularis</name>
    <dbReference type="NCBI Taxonomy" id="1294297"/>
    <lineage>
        <taxon>Bacteria</taxon>
        <taxon>Pseudomonadati</taxon>
        <taxon>Pseudomonadota</taxon>
        <taxon>Alphaproteobacteria</taxon>
        <taxon>Rhodobacterales</taxon>
        <taxon>Roseobacteraceae</taxon>
        <taxon>Thalassovita</taxon>
    </lineage>
</organism>
<comment type="caution">
    <text evidence="1">The sequence shown here is derived from an EMBL/GenBank/DDBJ whole genome shotgun (WGS) entry which is preliminary data.</text>
</comment>
<dbReference type="GO" id="GO:0016740">
    <property type="term" value="F:transferase activity"/>
    <property type="evidence" value="ECO:0007669"/>
    <property type="project" value="UniProtKB-KW"/>
</dbReference>
<dbReference type="InterPro" id="IPR003673">
    <property type="entry name" value="CoA-Trfase_fam_III"/>
</dbReference>
<dbReference type="Gene3D" id="3.30.1540.10">
    <property type="entry name" value="formyl-coa transferase, domain 3"/>
    <property type="match status" value="1"/>
</dbReference>
<accession>A0A4S3M7P0</accession>
<dbReference type="PANTHER" id="PTHR48228">
    <property type="entry name" value="SUCCINYL-COA--D-CITRAMALATE COA-TRANSFERASE"/>
    <property type="match status" value="1"/>
</dbReference>
<proteinExistence type="predicted"/>
<dbReference type="InterPro" id="IPR023606">
    <property type="entry name" value="CoA-Trfase_III_dom_1_sf"/>
</dbReference>
<keyword evidence="2" id="KW-1185">Reference proteome</keyword>
<gene>
    <name evidence="1" type="ORF">E7681_13125</name>
</gene>
<sequence>MTNGPLHGLRVVEMAGIGPAPLAGQFLSDLGAQVTLVTRKSGKANKADINNRGKRSVALNLKDPAGIEAALRLIEGADVLIEGFRPGVMERMGLGPDACLARNPGLVFGRMTGWGQTGPMSQMAGHDINYLGITGVLHAIGKKDLPPIPPLNIGADYAGGTMFLLLGILSALFERQSSGKGQVIDAAMVDGAPALLALIHSMIAMGRWTEQRENNWLDGGAPFYRSYECADGKFVSVGPLEPQFFAQLVDMAGLPQEHKATQMDEADWTQRHALYAQVFKTRTRDEWTALFDGSDACVAPVLTWSEAPEHPHMKARGVFTQVDGVTQVTPAPRFSRTAPGPVGRPPAPGADTETVLAELGYDAETIAGLRASGVLT</sequence>
<keyword evidence="1" id="KW-0808">Transferase</keyword>
<dbReference type="InterPro" id="IPR044855">
    <property type="entry name" value="CoA-Trfase_III_dom3_sf"/>
</dbReference>
<dbReference type="Pfam" id="PF02515">
    <property type="entry name" value="CoA_transf_3"/>
    <property type="match status" value="1"/>
</dbReference>
<dbReference type="PANTHER" id="PTHR48228:SF5">
    <property type="entry name" value="ALPHA-METHYLACYL-COA RACEMASE"/>
    <property type="match status" value="1"/>
</dbReference>